<dbReference type="GO" id="GO:0030276">
    <property type="term" value="F:clathrin binding"/>
    <property type="evidence" value="ECO:0007669"/>
    <property type="project" value="TreeGrafter"/>
</dbReference>
<dbReference type="AlphaFoldDB" id="A0AAW2SJ14"/>
<dbReference type="PANTHER" id="PTHR12276:SF102">
    <property type="entry name" value="BNAC04G48710D PROTEIN"/>
    <property type="match status" value="1"/>
</dbReference>
<dbReference type="GO" id="GO:0005886">
    <property type="term" value="C:plasma membrane"/>
    <property type="evidence" value="ECO:0007669"/>
    <property type="project" value="TreeGrafter"/>
</dbReference>
<feature type="compositionally biased region" description="Polar residues" evidence="1">
    <location>
        <begin position="198"/>
        <end position="248"/>
    </location>
</feature>
<name>A0AAW2SJ14_SESRA</name>
<organism evidence="2">
    <name type="scientific">Sesamum radiatum</name>
    <name type="common">Black benniseed</name>
    <dbReference type="NCBI Taxonomy" id="300843"/>
    <lineage>
        <taxon>Eukaryota</taxon>
        <taxon>Viridiplantae</taxon>
        <taxon>Streptophyta</taxon>
        <taxon>Embryophyta</taxon>
        <taxon>Tracheophyta</taxon>
        <taxon>Spermatophyta</taxon>
        <taxon>Magnoliopsida</taxon>
        <taxon>eudicotyledons</taxon>
        <taxon>Gunneridae</taxon>
        <taxon>Pentapetalae</taxon>
        <taxon>asterids</taxon>
        <taxon>lamiids</taxon>
        <taxon>Lamiales</taxon>
        <taxon>Pedaliaceae</taxon>
        <taxon>Sesamum</taxon>
    </lineage>
</organism>
<dbReference type="GO" id="GO:0005768">
    <property type="term" value="C:endosome"/>
    <property type="evidence" value="ECO:0007669"/>
    <property type="project" value="TreeGrafter"/>
</dbReference>
<proteinExistence type="predicted"/>
<feature type="region of interest" description="Disordered" evidence="1">
    <location>
        <begin position="196"/>
        <end position="248"/>
    </location>
</feature>
<evidence type="ECO:0000256" key="1">
    <source>
        <dbReference type="SAM" id="MobiDB-lite"/>
    </source>
</evidence>
<dbReference type="GO" id="GO:0030125">
    <property type="term" value="C:clathrin vesicle coat"/>
    <property type="evidence" value="ECO:0007669"/>
    <property type="project" value="TreeGrafter"/>
</dbReference>
<comment type="caution">
    <text evidence="2">The sequence shown here is derived from an EMBL/GenBank/DDBJ whole genome shotgun (WGS) entry which is preliminary data.</text>
</comment>
<dbReference type="PANTHER" id="PTHR12276">
    <property type="entry name" value="EPSIN/ENT-RELATED"/>
    <property type="match status" value="1"/>
</dbReference>
<dbReference type="GO" id="GO:0005543">
    <property type="term" value="F:phospholipid binding"/>
    <property type="evidence" value="ECO:0007669"/>
    <property type="project" value="TreeGrafter"/>
</dbReference>
<reference evidence="2" key="1">
    <citation type="submission" date="2020-06" db="EMBL/GenBank/DDBJ databases">
        <authorList>
            <person name="Li T."/>
            <person name="Hu X."/>
            <person name="Zhang T."/>
            <person name="Song X."/>
            <person name="Zhang H."/>
            <person name="Dai N."/>
            <person name="Sheng W."/>
            <person name="Hou X."/>
            <person name="Wei L."/>
        </authorList>
    </citation>
    <scope>NUCLEOTIDE SEQUENCE</scope>
    <source>
        <strain evidence="2">G02</strain>
        <tissue evidence="2">Leaf</tissue>
    </source>
</reference>
<sequence>MFGSMEVMFSAAPTTSNGTAPATSGVEMDLLGSLSESFSANPLALVPASPPTMTPEANATASFNSDHAFAAASSPSMINNQPFDDPFGDGPFRAVPSTESASVQQQVTTSTNSFATNSIQTLDVPQQVPQKAPTEFGGTFYDGAYMQSGASGVQPPASPQFAQHELSNTNLDIDILADILPPSASASFVNPPAGYSVPPSQSVSHGGFPQANQPTTQSALPSLTAHENSFQSQTSQPAGFPTQLGQPSLQTNYSLQSAESVSQKGFATQAMALTFPVQANQASQMGFHAQSGSTQPNLPNPNFYGTYHSQPVSTGPAAPYMVPPSSTGPTTQHNLFSQSGSAVPIASQMGPQSPQMQPSSLMAAASTNPSLAGSSAIVPQSSKDKFETKSTVWADTLSRGLVNLNISGPKTNPLADIGVDFDAINRKRKRMEKPTTTTVTSTVTMGKAMGSGSGMGRAGAGALRPLANSMVGSGVNIGMSGGPGAPMGMGGYGGMNMQQQAGFPPGSAVPGGYNHTMGTGNYGQQPYGGGYR</sequence>
<dbReference type="GO" id="GO:0006897">
    <property type="term" value="P:endocytosis"/>
    <property type="evidence" value="ECO:0007669"/>
    <property type="project" value="TreeGrafter"/>
</dbReference>
<dbReference type="EMBL" id="JACGWJ010000010">
    <property type="protein sequence ID" value="KAL0392510.1"/>
    <property type="molecule type" value="Genomic_DNA"/>
</dbReference>
<gene>
    <name evidence="2" type="ORF">Sradi_2473800</name>
</gene>
<protein>
    <submittedName>
        <fullName evidence="2">Clathrin interactor EPSIN 3</fullName>
    </submittedName>
</protein>
<reference evidence="2" key="2">
    <citation type="journal article" date="2024" name="Plant">
        <title>Genomic evolution and insights into agronomic trait innovations of Sesamum species.</title>
        <authorList>
            <person name="Miao H."/>
            <person name="Wang L."/>
            <person name="Qu L."/>
            <person name="Liu H."/>
            <person name="Sun Y."/>
            <person name="Le M."/>
            <person name="Wang Q."/>
            <person name="Wei S."/>
            <person name="Zheng Y."/>
            <person name="Lin W."/>
            <person name="Duan Y."/>
            <person name="Cao H."/>
            <person name="Xiong S."/>
            <person name="Wang X."/>
            <person name="Wei L."/>
            <person name="Li C."/>
            <person name="Ma Q."/>
            <person name="Ju M."/>
            <person name="Zhao R."/>
            <person name="Li G."/>
            <person name="Mu C."/>
            <person name="Tian Q."/>
            <person name="Mei H."/>
            <person name="Zhang T."/>
            <person name="Gao T."/>
            <person name="Zhang H."/>
        </authorList>
    </citation>
    <scope>NUCLEOTIDE SEQUENCE</scope>
    <source>
        <strain evidence="2">G02</strain>
    </source>
</reference>
<accession>A0AAW2SJ14</accession>
<evidence type="ECO:0000313" key="2">
    <source>
        <dbReference type="EMBL" id="KAL0392510.1"/>
    </source>
</evidence>